<feature type="domain" description="PDZ" evidence="2">
    <location>
        <begin position="129"/>
        <end position="212"/>
    </location>
</feature>
<organism evidence="3 4">
    <name type="scientific">Seminavis robusta</name>
    <dbReference type="NCBI Taxonomy" id="568900"/>
    <lineage>
        <taxon>Eukaryota</taxon>
        <taxon>Sar</taxon>
        <taxon>Stramenopiles</taxon>
        <taxon>Ochrophyta</taxon>
        <taxon>Bacillariophyta</taxon>
        <taxon>Bacillariophyceae</taxon>
        <taxon>Bacillariophycidae</taxon>
        <taxon>Naviculales</taxon>
        <taxon>Naviculaceae</taxon>
        <taxon>Seminavis</taxon>
    </lineage>
</organism>
<evidence type="ECO:0000256" key="1">
    <source>
        <dbReference type="SAM" id="MobiDB-lite"/>
    </source>
</evidence>
<proteinExistence type="predicted"/>
<dbReference type="OrthoDB" id="42382at2759"/>
<feature type="region of interest" description="Disordered" evidence="1">
    <location>
        <begin position="1"/>
        <end position="24"/>
    </location>
</feature>
<dbReference type="InterPro" id="IPR036034">
    <property type="entry name" value="PDZ_sf"/>
</dbReference>
<accession>A0A9N8EA94</accession>
<dbReference type="InterPro" id="IPR001478">
    <property type="entry name" value="PDZ"/>
</dbReference>
<reference evidence="3" key="1">
    <citation type="submission" date="2020-06" db="EMBL/GenBank/DDBJ databases">
        <authorList>
            <consortium name="Plant Systems Biology data submission"/>
        </authorList>
    </citation>
    <scope>NUCLEOTIDE SEQUENCE</scope>
    <source>
        <strain evidence="3">D6</strain>
    </source>
</reference>
<dbReference type="Proteomes" id="UP001153069">
    <property type="component" value="Unassembled WGS sequence"/>
</dbReference>
<evidence type="ECO:0000259" key="2">
    <source>
        <dbReference type="PROSITE" id="PS50106"/>
    </source>
</evidence>
<dbReference type="SUPFAM" id="SSF50156">
    <property type="entry name" value="PDZ domain-like"/>
    <property type="match status" value="2"/>
</dbReference>
<protein>
    <recommendedName>
        <fullName evidence="2">PDZ domain-containing protein</fullName>
    </recommendedName>
</protein>
<gene>
    <name evidence="3" type="ORF">SEMRO_874_G214260.1</name>
</gene>
<dbReference type="AlphaFoldDB" id="A0A9N8EA94"/>
<dbReference type="EMBL" id="CAICTM010000873">
    <property type="protein sequence ID" value="CAB9517702.1"/>
    <property type="molecule type" value="Genomic_DNA"/>
</dbReference>
<feature type="compositionally biased region" description="Basic residues" evidence="1">
    <location>
        <begin position="1"/>
        <end position="16"/>
    </location>
</feature>
<evidence type="ECO:0000313" key="4">
    <source>
        <dbReference type="Proteomes" id="UP001153069"/>
    </source>
</evidence>
<dbReference type="PROSITE" id="PS50106">
    <property type="entry name" value="PDZ"/>
    <property type="match status" value="2"/>
</dbReference>
<sequence>MFFIKSRRRKQKKKQAMAKTATPPPKADVQVVASLLEEEEVEIPTIVLKPELAIQALDMFEVSCDTSTSSDSSTSSGNVPMAPGEECCHLPVLKAVNVDCFSAVSSQTVLYGYHDENKSKKRRRAAFLSATVMKPTTESKLGMGLKKGKDGSLQVSSLSNNPECLLSEAPFQTGDVLVSINNQSCTGMNLSAVGKLLKQTTGVLTVVVQNSTGDSTLVESMIRKPTPTSKTGLGVAHSAGQQIKVSSINPKGPFAESLLSRRDTILSVNDVPCECLMGAREAANIIVSAETSVTVVAQRQSDNAAVVAMAA</sequence>
<keyword evidence="4" id="KW-1185">Reference proteome</keyword>
<comment type="caution">
    <text evidence="3">The sequence shown here is derived from an EMBL/GenBank/DDBJ whole genome shotgun (WGS) entry which is preliminary data.</text>
</comment>
<feature type="domain" description="PDZ" evidence="2">
    <location>
        <begin position="219"/>
        <end position="301"/>
    </location>
</feature>
<name>A0A9N8EA94_9STRA</name>
<dbReference type="Pfam" id="PF00595">
    <property type="entry name" value="PDZ"/>
    <property type="match status" value="1"/>
</dbReference>
<evidence type="ECO:0000313" key="3">
    <source>
        <dbReference type="EMBL" id="CAB9517702.1"/>
    </source>
</evidence>
<dbReference type="Gene3D" id="2.30.42.10">
    <property type="match status" value="2"/>
</dbReference>
<dbReference type="SMART" id="SM00228">
    <property type="entry name" value="PDZ"/>
    <property type="match status" value="2"/>
</dbReference>